<keyword evidence="3" id="KW-1185">Reference proteome</keyword>
<reference evidence="2" key="2">
    <citation type="submission" date="2022-06" db="UniProtKB">
        <authorList>
            <consortium name="EnsemblMetazoa"/>
        </authorList>
    </citation>
    <scope>IDENTIFICATION</scope>
    <source>
        <strain evidence="2">DF5081</strain>
    </source>
</reference>
<dbReference type="EnsemblMetazoa" id="CJA35030.1">
    <property type="protein sequence ID" value="CJA35030.1"/>
    <property type="gene ID" value="WBGene00210877"/>
</dbReference>
<feature type="compositionally biased region" description="Basic and acidic residues" evidence="1">
    <location>
        <begin position="85"/>
        <end position="104"/>
    </location>
</feature>
<evidence type="ECO:0000313" key="3">
    <source>
        <dbReference type="Proteomes" id="UP000005237"/>
    </source>
</evidence>
<feature type="region of interest" description="Disordered" evidence="1">
    <location>
        <begin position="84"/>
        <end position="104"/>
    </location>
</feature>
<accession>A0A8R1EHI0</accession>
<protein>
    <submittedName>
        <fullName evidence="2">Uncharacterized protein</fullName>
    </submittedName>
</protein>
<reference evidence="3" key="1">
    <citation type="submission" date="2010-08" db="EMBL/GenBank/DDBJ databases">
        <authorList>
            <consortium name="Caenorhabditis japonica Sequencing Consortium"/>
            <person name="Wilson R.K."/>
        </authorList>
    </citation>
    <scope>NUCLEOTIDE SEQUENCE [LARGE SCALE GENOMIC DNA]</scope>
    <source>
        <strain evidence="3">DF5081</strain>
    </source>
</reference>
<dbReference type="AlphaFoldDB" id="A0A8R1EHI0"/>
<organism evidence="2 3">
    <name type="scientific">Caenorhabditis japonica</name>
    <dbReference type="NCBI Taxonomy" id="281687"/>
    <lineage>
        <taxon>Eukaryota</taxon>
        <taxon>Metazoa</taxon>
        <taxon>Ecdysozoa</taxon>
        <taxon>Nematoda</taxon>
        <taxon>Chromadorea</taxon>
        <taxon>Rhabditida</taxon>
        <taxon>Rhabditina</taxon>
        <taxon>Rhabditomorpha</taxon>
        <taxon>Rhabditoidea</taxon>
        <taxon>Rhabditidae</taxon>
        <taxon>Peloderinae</taxon>
        <taxon>Caenorhabditis</taxon>
    </lineage>
</organism>
<evidence type="ECO:0000313" key="2">
    <source>
        <dbReference type="EnsemblMetazoa" id="CJA35030.1"/>
    </source>
</evidence>
<evidence type="ECO:0000256" key="1">
    <source>
        <dbReference type="SAM" id="MobiDB-lite"/>
    </source>
</evidence>
<dbReference type="Proteomes" id="UP000005237">
    <property type="component" value="Unassembled WGS sequence"/>
</dbReference>
<name>A0A8R1EHI0_CAEJA</name>
<proteinExistence type="predicted"/>
<sequence length="104" mass="12075">MFLRKFWNQWTLEENARRMTITVLPSGTKKVHLKEPNELAELYPDRHDLAVQTLMIFSQAFRNEEFSPAVALFSAAGLIKTTAGIKEEHEEQEQQRKQSKNKGD</sequence>